<evidence type="ECO:0000256" key="1">
    <source>
        <dbReference type="SAM" id="MobiDB-lite"/>
    </source>
</evidence>
<feature type="transmembrane region" description="Helical" evidence="2">
    <location>
        <begin position="387"/>
        <end position="407"/>
    </location>
</feature>
<feature type="transmembrane region" description="Helical" evidence="2">
    <location>
        <begin position="661"/>
        <end position="683"/>
    </location>
</feature>
<feature type="transmembrane region" description="Helical" evidence="2">
    <location>
        <begin position="631"/>
        <end position="649"/>
    </location>
</feature>
<feature type="transmembrane region" description="Helical" evidence="2">
    <location>
        <begin position="179"/>
        <end position="199"/>
    </location>
</feature>
<feature type="compositionally biased region" description="Basic and acidic residues" evidence="1">
    <location>
        <begin position="561"/>
        <end position="593"/>
    </location>
</feature>
<comment type="caution">
    <text evidence="3">The sequence shown here is derived from an EMBL/GenBank/DDBJ whole genome shotgun (WGS) entry which is preliminary data.</text>
</comment>
<name>A0A4D9D0S1_9STRA</name>
<proteinExistence type="predicted"/>
<feature type="transmembrane region" description="Helical" evidence="2">
    <location>
        <begin position="534"/>
        <end position="552"/>
    </location>
</feature>
<evidence type="ECO:0000313" key="3">
    <source>
        <dbReference type="EMBL" id="TFJ84980.1"/>
    </source>
</evidence>
<feature type="transmembrane region" description="Helical" evidence="2">
    <location>
        <begin position="41"/>
        <end position="58"/>
    </location>
</feature>
<keyword evidence="4" id="KW-1185">Reference proteome</keyword>
<dbReference type="Proteomes" id="UP000355283">
    <property type="component" value="Unassembled WGS sequence"/>
</dbReference>
<dbReference type="OrthoDB" id="2133778at2759"/>
<dbReference type="EMBL" id="SDOX01000016">
    <property type="protein sequence ID" value="TFJ84980.1"/>
    <property type="molecule type" value="Genomic_DNA"/>
</dbReference>
<keyword evidence="2" id="KW-0812">Transmembrane</keyword>
<dbReference type="AlphaFoldDB" id="A0A4D9D0S1"/>
<feature type="transmembrane region" description="Helical" evidence="2">
    <location>
        <begin position="345"/>
        <end position="367"/>
    </location>
</feature>
<sequence>MTDPMFGDMSPDTLLLKFLPTVGMMTISLLLGIQWSFVGGMASAKLVVFVLVVGLTYMSEKKGRGLSNGRGMVEAGLREYSQTARSLLIVLRLTGPVRFHALSVLTQVLLNPIAFTLCELGLVKEIAERIRTSSSLSLSCSTPSSVALSVPDDRELLAAPPTSPLYLPPPLFLKVLRQVVLNPILLCTFLGLVTSLSLHRYRQPYLPPFIEMTLQQWGVVFPAAALFVMGGNMHGRGSLKDDKAYLFMIVLVLAGKILVLPFLAFFLVFVMGGDADLATFAFLVGAFPIAPTVSVYGLRYCKPNAPEQGAGGEGARSLEGGREGRASLDSWPPGPTVSSTDQASLSLAIVLSTLAALPILLLCVLSLQIQTSSTSSYRLFHTSLFNLHLVSGIASAWTSFAFLFQAFPPSFPLPILASARLPPSHYPILVLSLLTLFRASMGCLCHSSPPSVSRTFSFLLLVCVLGVYLLNPLLCWSAARMLTGRRELVSSLLLVLGLALVLGGVGEFLRHGGRKGEFRCTPTGGREGGRGGEVLLLVVCGLSTLVSLRMAYWGSEWPRARETGQREGGPAEDRVAGEDEGERTAHGHTLSERDVEETGGGLEAVRVSASVEASTPSSTPLRKTPSRRSKLLISFVSLSMSITSIRSILDLLPSFYSSSASFLFLDLAVFALIAPVVWCLYGLDSELVIFQALRWGGRRMVQFLAGSKDALSASNAA</sequence>
<accession>A0A4D9D0S1</accession>
<keyword evidence="2" id="KW-0472">Membrane</keyword>
<protein>
    <submittedName>
        <fullName evidence="3">Uncharacterized protein</fullName>
    </submittedName>
</protein>
<organism evidence="3 4">
    <name type="scientific">Nannochloropsis salina CCMP1776</name>
    <dbReference type="NCBI Taxonomy" id="1027361"/>
    <lineage>
        <taxon>Eukaryota</taxon>
        <taxon>Sar</taxon>
        <taxon>Stramenopiles</taxon>
        <taxon>Ochrophyta</taxon>
        <taxon>Eustigmatophyceae</taxon>
        <taxon>Eustigmatales</taxon>
        <taxon>Monodopsidaceae</taxon>
        <taxon>Microchloropsis</taxon>
        <taxon>Microchloropsis salina</taxon>
    </lineage>
</organism>
<feature type="transmembrane region" description="Helical" evidence="2">
    <location>
        <begin position="455"/>
        <end position="476"/>
    </location>
</feature>
<feature type="region of interest" description="Disordered" evidence="1">
    <location>
        <begin position="307"/>
        <end position="337"/>
    </location>
</feature>
<evidence type="ECO:0000313" key="4">
    <source>
        <dbReference type="Proteomes" id="UP000355283"/>
    </source>
</evidence>
<gene>
    <name evidence="3" type="ORF">NSK_003405</name>
</gene>
<keyword evidence="2" id="KW-1133">Transmembrane helix</keyword>
<reference evidence="3 4" key="1">
    <citation type="submission" date="2019-01" db="EMBL/GenBank/DDBJ databases">
        <title>Nuclear Genome Assembly of the Microalgal Biofuel strain Nannochloropsis salina CCMP1776.</title>
        <authorList>
            <person name="Hovde B."/>
        </authorList>
    </citation>
    <scope>NUCLEOTIDE SEQUENCE [LARGE SCALE GENOMIC DNA]</scope>
    <source>
        <strain evidence="3 4">CCMP1776</strain>
    </source>
</reference>
<evidence type="ECO:0000256" key="2">
    <source>
        <dbReference type="SAM" id="Phobius"/>
    </source>
</evidence>
<feature type="transmembrane region" description="Helical" evidence="2">
    <location>
        <begin position="488"/>
        <end position="509"/>
    </location>
</feature>
<feature type="transmembrane region" description="Helical" evidence="2">
    <location>
        <begin position="245"/>
        <end position="271"/>
    </location>
</feature>
<feature type="transmembrane region" description="Helical" evidence="2">
    <location>
        <begin position="214"/>
        <end position="233"/>
    </location>
</feature>
<feature type="region of interest" description="Disordered" evidence="1">
    <location>
        <begin position="561"/>
        <end position="599"/>
    </location>
</feature>